<evidence type="ECO:0000313" key="2">
    <source>
        <dbReference type="EMBL" id="CAK1587635.1"/>
    </source>
</evidence>
<organism evidence="2 3">
    <name type="scientific">Parnassius mnemosyne</name>
    <name type="common">clouded apollo</name>
    <dbReference type="NCBI Taxonomy" id="213953"/>
    <lineage>
        <taxon>Eukaryota</taxon>
        <taxon>Metazoa</taxon>
        <taxon>Ecdysozoa</taxon>
        <taxon>Arthropoda</taxon>
        <taxon>Hexapoda</taxon>
        <taxon>Insecta</taxon>
        <taxon>Pterygota</taxon>
        <taxon>Neoptera</taxon>
        <taxon>Endopterygota</taxon>
        <taxon>Lepidoptera</taxon>
        <taxon>Glossata</taxon>
        <taxon>Ditrysia</taxon>
        <taxon>Papilionoidea</taxon>
        <taxon>Papilionidae</taxon>
        <taxon>Parnassiinae</taxon>
        <taxon>Parnassini</taxon>
        <taxon>Parnassius</taxon>
        <taxon>Driopa</taxon>
    </lineage>
</organism>
<keyword evidence="3" id="KW-1185">Reference proteome</keyword>
<evidence type="ECO:0000256" key="1">
    <source>
        <dbReference type="SAM" id="MobiDB-lite"/>
    </source>
</evidence>
<feature type="region of interest" description="Disordered" evidence="1">
    <location>
        <begin position="330"/>
        <end position="349"/>
    </location>
</feature>
<reference evidence="2 3" key="1">
    <citation type="submission" date="2023-11" db="EMBL/GenBank/DDBJ databases">
        <authorList>
            <person name="Hedman E."/>
            <person name="Englund M."/>
            <person name="Stromberg M."/>
            <person name="Nyberg Akerstrom W."/>
            <person name="Nylinder S."/>
            <person name="Jareborg N."/>
            <person name="Kallberg Y."/>
            <person name="Kronander E."/>
        </authorList>
    </citation>
    <scope>NUCLEOTIDE SEQUENCE [LARGE SCALE GENOMIC DNA]</scope>
</reference>
<dbReference type="AlphaFoldDB" id="A0AAV1KYL6"/>
<evidence type="ECO:0000313" key="3">
    <source>
        <dbReference type="Proteomes" id="UP001314205"/>
    </source>
</evidence>
<sequence>MDHKRKKYACTRKRKLKSNVEAMNRNRIQRSAAGSRQPLSDVSNIEINEHRLSGHDESRLLRTTLTNIESVTKPDSQDMTNKKERRKRKFDEAFPFRRISVRKRQELINVCQNHQLQIENCTEMTNDAELFCLDGRRIVSIRYFLEILGKIADHNVKSFGCRYTNLKCIGERRKGFVSKLRFKCELCNSEFDICTEDPSNTCDVNHGVVADSNPAETFNSVIAKYVGGKRINYTQRNSYQERCVAAAISFNTKRPIYTIYKRIFGEPTGKYTNSYETQKLKRKVYKRSFRKRFLRNMDDPDYGQKSQRPDMTEEDFQMSKSEFLKQMELSDQQRDDLQIHTIDQSSSQD</sequence>
<dbReference type="Proteomes" id="UP001314205">
    <property type="component" value="Unassembled WGS sequence"/>
</dbReference>
<feature type="region of interest" description="Disordered" evidence="1">
    <location>
        <begin position="296"/>
        <end position="317"/>
    </location>
</feature>
<protein>
    <submittedName>
        <fullName evidence="2">Uncharacterized protein</fullName>
    </submittedName>
</protein>
<proteinExistence type="predicted"/>
<comment type="caution">
    <text evidence="2">The sequence shown here is derived from an EMBL/GenBank/DDBJ whole genome shotgun (WGS) entry which is preliminary data.</text>
</comment>
<gene>
    <name evidence="2" type="ORF">PARMNEM_LOCUS8396</name>
</gene>
<accession>A0AAV1KYL6</accession>
<name>A0AAV1KYL6_9NEOP</name>
<dbReference type="EMBL" id="CAVLGL010000082">
    <property type="protein sequence ID" value="CAK1587635.1"/>
    <property type="molecule type" value="Genomic_DNA"/>
</dbReference>